<evidence type="ECO:0000256" key="3">
    <source>
        <dbReference type="ARBA" id="ARBA00050769"/>
    </source>
</evidence>
<keyword evidence="8" id="KW-1185">Reference proteome</keyword>
<dbReference type="FunFam" id="3.40.605.10:FF:000037">
    <property type="entry name" value="NADP-dependent fatty aldehyde dehydrogenase"/>
    <property type="match status" value="1"/>
</dbReference>
<evidence type="ECO:0000259" key="6">
    <source>
        <dbReference type="Pfam" id="PF00171"/>
    </source>
</evidence>
<dbReference type="Gene3D" id="3.40.309.10">
    <property type="entry name" value="Aldehyde Dehydrogenase, Chain A, domain 2"/>
    <property type="match status" value="1"/>
</dbReference>
<dbReference type="InterPro" id="IPR016162">
    <property type="entry name" value="Ald_DH_N"/>
</dbReference>
<feature type="domain" description="Aldehyde dehydrogenase" evidence="6">
    <location>
        <begin position="44"/>
        <end position="493"/>
    </location>
</feature>
<dbReference type="SUPFAM" id="SSF53720">
    <property type="entry name" value="ALDH-like"/>
    <property type="match status" value="1"/>
</dbReference>
<dbReference type="HOGENOM" id="CLU_027555_0_0_4"/>
<evidence type="ECO:0000256" key="2">
    <source>
        <dbReference type="ARBA" id="ARBA00023002"/>
    </source>
</evidence>
<sequence length="535" mass="55900">MAFRRAGRGAHALRPVSPFQTLTRIPSMQITGDMLIGAQAVRGTEATLQAINPATGQAIGPDFHGGGEAEVERACALAEAAFDTYRNTTPEQRAAFLEAIAAGIEALGDTLIERAHLESALPIARLQGERGRTAGQLRLFATVLREGRWQQATFEPALPERNPPRPDLRMQRIAIGPVAVFGASNFPLAFSVAGGDTAAALAAGCPVVVKAHPAHLGTSELVGRAIQQAVRDAGLPEGVFSLLVGAGNAIGTALVSHPAIQAVGFTGSRAGGMALMRAANARPQPIPVYAEMSSINPVFLLPAALDARGAEIGRQLVDSLVLGVGQFCTNPGLVIGIEGPALDKFRAAALGALQGKPAATMLTPGIHAAYEQGVAQLSSLAGLRRIGHGADPVGANQARPEIFETSAAQFLADHRMQAEVFGPSTVLVVCRDMEEMLTVARQLEGQLTATMQLDDADHAAAQRLLPVLERKAGRVLCNGYPTGVEVAYAMVHGGPFPATSDVRSTSVGATAIDRFLRPVCYQNLPQALLPAALRK</sequence>
<dbReference type="InterPro" id="IPR016161">
    <property type="entry name" value="Ald_DH/histidinol_DH"/>
</dbReference>
<organism evidence="7 8">
    <name type="scientific">Cupriavidus taiwanensis (strain DSM 17343 / BCRC 17206 / CCUG 44338 / CIP 107171 / LMG 19424 / R1)</name>
    <name type="common">Ralstonia taiwanensis (strain LMG 19424)</name>
    <dbReference type="NCBI Taxonomy" id="977880"/>
    <lineage>
        <taxon>Bacteria</taxon>
        <taxon>Pseudomonadati</taxon>
        <taxon>Pseudomonadota</taxon>
        <taxon>Betaproteobacteria</taxon>
        <taxon>Burkholderiales</taxon>
        <taxon>Burkholderiaceae</taxon>
        <taxon>Cupriavidus</taxon>
    </lineage>
</organism>
<dbReference type="InterPro" id="IPR015590">
    <property type="entry name" value="Aldehyde_DH_dom"/>
</dbReference>
<dbReference type="InterPro" id="IPR044151">
    <property type="entry name" value="ALDH_KGSADH"/>
</dbReference>
<comment type="similarity">
    <text evidence="1">Belongs to the aldehyde dehydrogenase family.</text>
</comment>
<dbReference type="GO" id="GO:0047533">
    <property type="term" value="F:2,5-dioxovalerate dehydrogenase (NADP+) activity"/>
    <property type="evidence" value="ECO:0007669"/>
    <property type="project" value="UniProtKB-EC"/>
</dbReference>
<dbReference type="PANTHER" id="PTHR43353">
    <property type="entry name" value="SUCCINATE-SEMIALDEHYDE DEHYDROGENASE, MITOCHONDRIAL"/>
    <property type="match status" value="1"/>
</dbReference>
<dbReference type="Pfam" id="PF00171">
    <property type="entry name" value="Aldedh"/>
    <property type="match status" value="1"/>
</dbReference>
<evidence type="ECO:0000313" key="8">
    <source>
        <dbReference type="Proteomes" id="UP000001692"/>
    </source>
</evidence>
<name>B2AHT9_CUPTR</name>
<evidence type="ECO:0000256" key="4">
    <source>
        <dbReference type="ARBA" id="ARBA00051918"/>
    </source>
</evidence>
<dbReference type="Gene3D" id="3.40.605.10">
    <property type="entry name" value="Aldehyde Dehydrogenase, Chain A, domain 1"/>
    <property type="match status" value="1"/>
</dbReference>
<evidence type="ECO:0000256" key="1">
    <source>
        <dbReference type="ARBA" id="ARBA00009986"/>
    </source>
</evidence>
<gene>
    <name evidence="7" type="primary">aldH</name>
    <name evidence="7" type="ordered locus">RALTA_B0136</name>
</gene>
<dbReference type="InterPro" id="IPR050740">
    <property type="entry name" value="Aldehyde_DH_Superfamily"/>
</dbReference>
<dbReference type="EMBL" id="CU633750">
    <property type="protein sequence ID" value="CAP63338.1"/>
    <property type="molecule type" value="Genomic_DNA"/>
</dbReference>
<protein>
    <recommendedName>
        <fullName evidence="5">2,5-dioxovalerate dehydrogenase</fullName>
        <ecNumber evidence="5">1.2.1.26</ecNumber>
    </recommendedName>
</protein>
<proteinExistence type="inferred from homology"/>
<keyword evidence="2 7" id="KW-0560">Oxidoreductase</keyword>
<dbReference type="EC" id="1.2.1.26" evidence="5"/>
<dbReference type="KEGG" id="cti:RALTA_B0136"/>
<dbReference type="eggNOG" id="COG1012">
    <property type="taxonomic scope" value="Bacteria"/>
</dbReference>
<dbReference type="InterPro" id="IPR016163">
    <property type="entry name" value="Ald_DH_C"/>
</dbReference>
<evidence type="ECO:0000256" key="5">
    <source>
        <dbReference type="ARBA" id="ARBA00067023"/>
    </source>
</evidence>
<reference evidence="7 8" key="1">
    <citation type="journal article" date="2008" name="Genome Res.">
        <title>Genome sequence of the beta-rhizobium Cupriavidus taiwanensis and comparative genomics of rhizobia.</title>
        <authorList>
            <person name="Amadou C."/>
            <person name="Pascal G."/>
            <person name="Mangenot S."/>
            <person name="Glew M."/>
            <person name="Bontemps C."/>
            <person name="Capela D."/>
            <person name="Carrere S."/>
            <person name="Cruveiller S."/>
            <person name="Dossat C."/>
            <person name="Lajus A."/>
            <person name="Marchetti M."/>
            <person name="Poinsot V."/>
            <person name="Rouy Z."/>
            <person name="Servin B."/>
            <person name="Saad M."/>
            <person name="Schenowitz C."/>
            <person name="Barbe V."/>
            <person name="Batut J."/>
            <person name="Medigue C."/>
            <person name="Masson-Boivin C."/>
        </authorList>
    </citation>
    <scope>NUCLEOTIDE SEQUENCE [LARGE SCALE GENOMIC DNA]</scope>
    <source>
        <strain evidence="8">DSM 17343 / BCRC 17206 / CCUG 44338 / CIP 107171 / LMG 19424 / R1</strain>
    </source>
</reference>
<dbReference type="PANTHER" id="PTHR43353:SF3">
    <property type="entry name" value="ALDEHYDE DEHYDROGENASE-RELATED"/>
    <property type="match status" value="1"/>
</dbReference>
<dbReference type="Proteomes" id="UP000001692">
    <property type="component" value="Chromosome 2"/>
</dbReference>
<comment type="catalytic activity">
    <reaction evidence="3">
        <text>2,5-dioxopentanoate + NAD(+) + H2O = 2-oxoglutarate + NADH + 2 H(+)</text>
        <dbReference type="Rhea" id="RHEA:47152"/>
        <dbReference type="ChEBI" id="CHEBI:15377"/>
        <dbReference type="ChEBI" id="CHEBI:15378"/>
        <dbReference type="ChEBI" id="CHEBI:16810"/>
        <dbReference type="ChEBI" id="CHEBI:57540"/>
        <dbReference type="ChEBI" id="CHEBI:57945"/>
        <dbReference type="ChEBI" id="CHEBI:58136"/>
    </reaction>
</comment>
<dbReference type="AlphaFoldDB" id="B2AHT9"/>
<comment type="catalytic activity">
    <reaction evidence="4">
        <text>2,5-dioxopentanoate + NADP(+) + H2O = 2-oxoglutarate + NADPH + 2 H(+)</text>
        <dbReference type="Rhea" id="RHEA:11296"/>
        <dbReference type="ChEBI" id="CHEBI:15377"/>
        <dbReference type="ChEBI" id="CHEBI:15378"/>
        <dbReference type="ChEBI" id="CHEBI:16810"/>
        <dbReference type="ChEBI" id="CHEBI:57783"/>
        <dbReference type="ChEBI" id="CHEBI:58136"/>
        <dbReference type="ChEBI" id="CHEBI:58349"/>
        <dbReference type="EC" id="1.2.1.26"/>
    </reaction>
</comment>
<accession>B2AHT9</accession>
<evidence type="ECO:0000313" key="7">
    <source>
        <dbReference type="EMBL" id="CAP63338.1"/>
    </source>
</evidence>
<dbReference type="CDD" id="cd07129">
    <property type="entry name" value="ALDH_KGSADH"/>
    <property type="match status" value="1"/>
</dbReference>